<reference evidence="2 3" key="1">
    <citation type="submission" date="2021-07" db="EMBL/GenBank/DDBJ databases">
        <title>Genome data of Colletotrichum spaethianum.</title>
        <authorList>
            <person name="Utami Y.D."/>
            <person name="Hiruma K."/>
        </authorList>
    </citation>
    <scope>NUCLEOTIDE SEQUENCE [LARGE SCALE GENOMIC DNA]</scope>
    <source>
        <strain evidence="2 3">MAFF 242679</strain>
    </source>
</reference>
<keyword evidence="3" id="KW-1185">Reference proteome</keyword>
<accession>A0AA37GX92</accession>
<dbReference type="EMBL" id="BPPX01000032">
    <property type="protein sequence ID" value="GJC88380.1"/>
    <property type="molecule type" value="Genomic_DNA"/>
</dbReference>
<evidence type="ECO:0000313" key="2">
    <source>
        <dbReference type="EMBL" id="GJC88380.1"/>
    </source>
</evidence>
<proteinExistence type="predicted"/>
<feature type="region of interest" description="Disordered" evidence="1">
    <location>
        <begin position="28"/>
        <end position="94"/>
    </location>
</feature>
<evidence type="ECO:0000313" key="3">
    <source>
        <dbReference type="Proteomes" id="UP001055172"/>
    </source>
</evidence>
<organism evidence="2 3">
    <name type="scientific">Colletotrichum liriopes</name>
    <dbReference type="NCBI Taxonomy" id="708192"/>
    <lineage>
        <taxon>Eukaryota</taxon>
        <taxon>Fungi</taxon>
        <taxon>Dikarya</taxon>
        <taxon>Ascomycota</taxon>
        <taxon>Pezizomycotina</taxon>
        <taxon>Sordariomycetes</taxon>
        <taxon>Hypocreomycetidae</taxon>
        <taxon>Glomerellales</taxon>
        <taxon>Glomerellaceae</taxon>
        <taxon>Colletotrichum</taxon>
        <taxon>Colletotrichum spaethianum species complex</taxon>
    </lineage>
</organism>
<name>A0AA37GX92_9PEZI</name>
<dbReference type="AlphaFoldDB" id="A0AA37GX92"/>
<feature type="compositionally biased region" description="Basic and acidic residues" evidence="1">
    <location>
        <begin position="47"/>
        <end position="57"/>
    </location>
</feature>
<dbReference type="Proteomes" id="UP001055172">
    <property type="component" value="Unassembled WGS sequence"/>
</dbReference>
<gene>
    <name evidence="2" type="ORF">ColLi_11218</name>
</gene>
<protein>
    <submittedName>
        <fullName evidence="2">Uncharacterized protein</fullName>
    </submittedName>
</protein>
<sequence>MASKRPPSPGLIPNPFIKKRNLAWQLEIPATTAGAEDEAQPARAAPKPRDDGGRQEHAPAGSPTRPGVPAGLGSGTASPLTRRRTSSPTSPGAR</sequence>
<evidence type="ECO:0000256" key="1">
    <source>
        <dbReference type="SAM" id="MobiDB-lite"/>
    </source>
</evidence>
<comment type="caution">
    <text evidence="2">The sequence shown here is derived from an EMBL/GenBank/DDBJ whole genome shotgun (WGS) entry which is preliminary data.</text>
</comment>